<dbReference type="InParanoid" id="A2ELQ8"/>
<reference evidence="17" key="1">
    <citation type="submission" date="2006-10" db="EMBL/GenBank/DDBJ databases">
        <authorList>
            <person name="Amadeo P."/>
            <person name="Zhao Q."/>
            <person name="Wortman J."/>
            <person name="Fraser-Liggett C."/>
            <person name="Carlton J."/>
        </authorList>
    </citation>
    <scope>NUCLEOTIDE SEQUENCE</scope>
    <source>
        <strain evidence="17">G3</strain>
    </source>
</reference>
<keyword evidence="9" id="KW-0256">Endoplasmic reticulum</keyword>
<comment type="pathway">
    <text evidence="2">Phospholipid metabolism; phosphatidylcholine biosynthesis.</text>
</comment>
<dbReference type="PANTHER" id="PTHR15458">
    <property type="entry name" value="PHOSPHATIDYLETHANOLAMINE N-METHYLTRANSFERASE"/>
    <property type="match status" value="1"/>
</dbReference>
<dbReference type="AlphaFoldDB" id="A2ELQ8"/>
<dbReference type="EC" id="2.1.1.71" evidence="15"/>
<evidence type="ECO:0000256" key="4">
    <source>
        <dbReference type="ARBA" id="ARBA00022516"/>
    </source>
</evidence>
<keyword evidence="6" id="KW-0808">Transferase</keyword>
<dbReference type="GO" id="GO:0032259">
    <property type="term" value="P:methylation"/>
    <property type="evidence" value="ECO:0007669"/>
    <property type="project" value="UniProtKB-KW"/>
</dbReference>
<evidence type="ECO:0000256" key="15">
    <source>
        <dbReference type="ARBA" id="ARBA00034137"/>
    </source>
</evidence>
<dbReference type="OrthoDB" id="8300106at2759"/>
<evidence type="ECO:0000256" key="10">
    <source>
        <dbReference type="ARBA" id="ARBA00022989"/>
    </source>
</evidence>
<dbReference type="GO" id="GO:0005789">
    <property type="term" value="C:endoplasmic reticulum membrane"/>
    <property type="evidence" value="ECO:0007669"/>
    <property type="project" value="UniProtKB-SubCell"/>
</dbReference>
<dbReference type="PANTHER" id="PTHR15458:SF5">
    <property type="entry name" value="PHOSPHATIDYLETHANOLAMINE N-METHYLTRANSFERASE"/>
    <property type="match status" value="1"/>
</dbReference>
<organism evidence="17 18">
    <name type="scientific">Trichomonas vaginalis (strain ATCC PRA-98 / G3)</name>
    <dbReference type="NCBI Taxonomy" id="412133"/>
    <lineage>
        <taxon>Eukaryota</taxon>
        <taxon>Metamonada</taxon>
        <taxon>Parabasalia</taxon>
        <taxon>Trichomonadida</taxon>
        <taxon>Trichomonadidae</taxon>
        <taxon>Trichomonas</taxon>
    </lineage>
</organism>
<dbReference type="RefSeq" id="XP_001318646.1">
    <property type="nucleotide sequence ID" value="XM_001318611.1"/>
</dbReference>
<sequence length="169" mass="19544">MEFQHPIVVLIYSLTVLYPYVIYTWAYTNPVHFLKHCSQKFLIDTSSYSHFFSFVLYGYICLQSEFLLESFLFSIPIIIIGQVLNFAVYKKLGMCRTYYGWELGLYNGELISGFPFKMGDAQYKGCMLTILGCFFSFKATLDVTVATLVWLIAYTYIIIIENLTPGRKA</sequence>
<keyword evidence="13" id="KW-0594">Phospholipid biosynthesis</keyword>
<gene>
    <name evidence="17" type="ORF">TVAG_403800</name>
</gene>
<name>A2ELQ8_TRIV3</name>
<comment type="pathway">
    <text evidence="3">Lipid metabolism.</text>
</comment>
<feature type="transmembrane region" description="Helical" evidence="16">
    <location>
        <begin position="41"/>
        <end position="60"/>
    </location>
</feature>
<keyword evidence="4" id="KW-0444">Lipid biosynthesis</keyword>
<dbReference type="Proteomes" id="UP000001542">
    <property type="component" value="Unassembled WGS sequence"/>
</dbReference>
<keyword evidence="18" id="KW-1185">Reference proteome</keyword>
<dbReference type="KEGG" id="tva:4764295"/>
<protein>
    <recommendedName>
        <fullName evidence="15">phosphatidyl-N-methylethanolamine N-methyltransferase</fullName>
        <ecNumber evidence="15">2.1.1.71</ecNumber>
    </recommendedName>
</protein>
<dbReference type="InterPro" id="IPR024960">
    <property type="entry name" value="PEMT/MFAP"/>
</dbReference>
<evidence type="ECO:0000256" key="12">
    <source>
        <dbReference type="ARBA" id="ARBA00023136"/>
    </source>
</evidence>
<evidence type="ECO:0000256" key="11">
    <source>
        <dbReference type="ARBA" id="ARBA00023098"/>
    </source>
</evidence>
<evidence type="ECO:0000256" key="2">
    <source>
        <dbReference type="ARBA" id="ARBA00004969"/>
    </source>
</evidence>
<feature type="transmembrane region" description="Helical" evidence="16">
    <location>
        <begin position="143"/>
        <end position="163"/>
    </location>
</feature>
<keyword evidence="8 16" id="KW-0812">Transmembrane</keyword>
<evidence type="ECO:0000256" key="7">
    <source>
        <dbReference type="ARBA" id="ARBA00022691"/>
    </source>
</evidence>
<dbReference type="GO" id="GO:0000773">
    <property type="term" value="F:phosphatidyl-N-methylethanolamine N-methyltransferase activity"/>
    <property type="evidence" value="ECO:0007669"/>
    <property type="project" value="UniProtKB-EC"/>
</dbReference>
<dbReference type="EMBL" id="DS113424">
    <property type="protein sequence ID" value="EAY06423.1"/>
    <property type="molecule type" value="Genomic_DNA"/>
</dbReference>
<evidence type="ECO:0000256" key="5">
    <source>
        <dbReference type="ARBA" id="ARBA00022603"/>
    </source>
</evidence>
<dbReference type="UniPathway" id="UPA00753"/>
<accession>A2ELQ8</accession>
<keyword evidence="11" id="KW-0443">Lipid metabolism</keyword>
<feature type="transmembrane region" description="Helical" evidence="16">
    <location>
        <begin position="66"/>
        <end position="89"/>
    </location>
</feature>
<dbReference type="VEuPathDB" id="TrichDB:TVAG_403800"/>
<dbReference type="GO" id="GO:0006656">
    <property type="term" value="P:phosphatidylcholine biosynthetic process"/>
    <property type="evidence" value="ECO:0007669"/>
    <property type="project" value="UniProtKB-UniPathway"/>
</dbReference>
<evidence type="ECO:0000256" key="14">
    <source>
        <dbReference type="ARBA" id="ARBA00023264"/>
    </source>
</evidence>
<evidence type="ECO:0000256" key="6">
    <source>
        <dbReference type="ARBA" id="ARBA00022679"/>
    </source>
</evidence>
<keyword evidence="10 16" id="KW-1133">Transmembrane helix</keyword>
<evidence type="ECO:0000313" key="18">
    <source>
        <dbReference type="Proteomes" id="UP000001542"/>
    </source>
</evidence>
<evidence type="ECO:0000256" key="3">
    <source>
        <dbReference type="ARBA" id="ARBA00005189"/>
    </source>
</evidence>
<evidence type="ECO:0000256" key="13">
    <source>
        <dbReference type="ARBA" id="ARBA00023209"/>
    </source>
</evidence>
<comment type="subcellular location">
    <subcellularLocation>
        <location evidence="1">Endoplasmic reticulum membrane</location>
        <topology evidence="1">Multi-pass membrane protein</topology>
    </subcellularLocation>
</comment>
<dbReference type="InterPro" id="IPR007318">
    <property type="entry name" value="Phopholipid_MeTrfase"/>
</dbReference>
<evidence type="ECO:0000256" key="8">
    <source>
        <dbReference type="ARBA" id="ARBA00022692"/>
    </source>
</evidence>
<proteinExistence type="predicted"/>
<feature type="transmembrane region" description="Helical" evidence="16">
    <location>
        <begin position="6"/>
        <end position="29"/>
    </location>
</feature>
<dbReference type="STRING" id="5722.A2ELQ8"/>
<keyword evidence="14" id="KW-1208">Phospholipid metabolism</keyword>
<reference evidence="17" key="2">
    <citation type="journal article" date="2007" name="Science">
        <title>Draft genome sequence of the sexually transmitted pathogen Trichomonas vaginalis.</title>
        <authorList>
            <person name="Carlton J.M."/>
            <person name="Hirt R.P."/>
            <person name="Silva J.C."/>
            <person name="Delcher A.L."/>
            <person name="Schatz M."/>
            <person name="Zhao Q."/>
            <person name="Wortman J.R."/>
            <person name="Bidwell S.L."/>
            <person name="Alsmark U.C.M."/>
            <person name="Besteiro S."/>
            <person name="Sicheritz-Ponten T."/>
            <person name="Noel C.J."/>
            <person name="Dacks J.B."/>
            <person name="Foster P.G."/>
            <person name="Simillion C."/>
            <person name="Van de Peer Y."/>
            <person name="Miranda-Saavedra D."/>
            <person name="Barton G.J."/>
            <person name="Westrop G.D."/>
            <person name="Mueller S."/>
            <person name="Dessi D."/>
            <person name="Fiori P.L."/>
            <person name="Ren Q."/>
            <person name="Paulsen I."/>
            <person name="Zhang H."/>
            <person name="Bastida-Corcuera F.D."/>
            <person name="Simoes-Barbosa A."/>
            <person name="Brown M.T."/>
            <person name="Hayes R.D."/>
            <person name="Mukherjee M."/>
            <person name="Okumura C.Y."/>
            <person name="Schneider R."/>
            <person name="Smith A.J."/>
            <person name="Vanacova S."/>
            <person name="Villalvazo M."/>
            <person name="Haas B.J."/>
            <person name="Pertea M."/>
            <person name="Feldblyum T.V."/>
            <person name="Utterback T.R."/>
            <person name="Shu C.L."/>
            <person name="Osoegawa K."/>
            <person name="de Jong P.J."/>
            <person name="Hrdy I."/>
            <person name="Horvathova L."/>
            <person name="Zubacova Z."/>
            <person name="Dolezal P."/>
            <person name="Malik S.B."/>
            <person name="Logsdon J.M. Jr."/>
            <person name="Henze K."/>
            <person name="Gupta A."/>
            <person name="Wang C.C."/>
            <person name="Dunne R.L."/>
            <person name="Upcroft J.A."/>
            <person name="Upcroft P."/>
            <person name="White O."/>
            <person name="Salzberg S.L."/>
            <person name="Tang P."/>
            <person name="Chiu C.-H."/>
            <person name="Lee Y.-S."/>
            <person name="Embley T.M."/>
            <person name="Coombs G.H."/>
            <person name="Mottram J.C."/>
            <person name="Tachezy J."/>
            <person name="Fraser-Liggett C.M."/>
            <person name="Johnson P.J."/>
        </authorList>
    </citation>
    <scope>NUCLEOTIDE SEQUENCE [LARGE SCALE GENOMIC DNA]</scope>
    <source>
        <strain evidence="17">G3</strain>
    </source>
</reference>
<dbReference type="VEuPathDB" id="TrichDB:TVAGG3_0895080"/>
<keyword evidence="7" id="KW-0949">S-adenosyl-L-methionine</keyword>
<keyword evidence="5" id="KW-0489">Methyltransferase</keyword>
<keyword evidence="12 16" id="KW-0472">Membrane</keyword>
<evidence type="ECO:0000256" key="1">
    <source>
        <dbReference type="ARBA" id="ARBA00004477"/>
    </source>
</evidence>
<evidence type="ECO:0000256" key="9">
    <source>
        <dbReference type="ARBA" id="ARBA00022824"/>
    </source>
</evidence>
<evidence type="ECO:0000256" key="16">
    <source>
        <dbReference type="SAM" id="Phobius"/>
    </source>
</evidence>
<evidence type="ECO:0000313" key="17">
    <source>
        <dbReference type="EMBL" id="EAY06423.1"/>
    </source>
</evidence>
<dbReference type="Pfam" id="PF04191">
    <property type="entry name" value="PEMT"/>
    <property type="match status" value="1"/>
</dbReference>